<keyword evidence="2" id="KW-1185">Reference proteome</keyword>
<protein>
    <submittedName>
        <fullName evidence="1">Uncharacterized protein</fullName>
    </submittedName>
</protein>
<sequence>MPDRAEIVDLGFSVADADNVSFRFNGEHLVLDFTDWREQPVSVRFENTIGLRYQLAEYTLSREERFDSTHVIHESEWLKAHIDQSEAWDGPNWVHYKLNFNAGPTVEILCTGVGRTGDSEISDVSE</sequence>
<dbReference type="EMBL" id="CP036278">
    <property type="protein sequence ID" value="QDU57370.1"/>
    <property type="molecule type" value="Genomic_DNA"/>
</dbReference>
<name>A0A518ARL1_9BACT</name>
<proteinExistence type="predicted"/>
<evidence type="ECO:0000313" key="1">
    <source>
        <dbReference type="EMBL" id="QDU57370.1"/>
    </source>
</evidence>
<gene>
    <name evidence="1" type="ORF">Pan181_35850</name>
</gene>
<evidence type="ECO:0000313" key="2">
    <source>
        <dbReference type="Proteomes" id="UP000315750"/>
    </source>
</evidence>
<organism evidence="1 2">
    <name type="scientific">Aeoliella mucimassa</name>
    <dbReference type="NCBI Taxonomy" id="2527972"/>
    <lineage>
        <taxon>Bacteria</taxon>
        <taxon>Pseudomonadati</taxon>
        <taxon>Planctomycetota</taxon>
        <taxon>Planctomycetia</taxon>
        <taxon>Pirellulales</taxon>
        <taxon>Lacipirellulaceae</taxon>
        <taxon>Aeoliella</taxon>
    </lineage>
</organism>
<reference evidence="1 2" key="1">
    <citation type="submission" date="2019-02" db="EMBL/GenBank/DDBJ databases">
        <title>Deep-cultivation of Planctomycetes and their phenomic and genomic characterization uncovers novel biology.</title>
        <authorList>
            <person name="Wiegand S."/>
            <person name="Jogler M."/>
            <person name="Boedeker C."/>
            <person name="Pinto D."/>
            <person name="Vollmers J."/>
            <person name="Rivas-Marin E."/>
            <person name="Kohn T."/>
            <person name="Peeters S.H."/>
            <person name="Heuer A."/>
            <person name="Rast P."/>
            <person name="Oberbeckmann S."/>
            <person name="Bunk B."/>
            <person name="Jeske O."/>
            <person name="Meyerdierks A."/>
            <person name="Storesund J.E."/>
            <person name="Kallscheuer N."/>
            <person name="Luecker S."/>
            <person name="Lage O.M."/>
            <person name="Pohl T."/>
            <person name="Merkel B.J."/>
            <person name="Hornburger P."/>
            <person name="Mueller R.-W."/>
            <person name="Bruemmer F."/>
            <person name="Labrenz M."/>
            <person name="Spormann A.M."/>
            <person name="Op den Camp H."/>
            <person name="Overmann J."/>
            <person name="Amann R."/>
            <person name="Jetten M.S.M."/>
            <person name="Mascher T."/>
            <person name="Medema M.H."/>
            <person name="Devos D.P."/>
            <person name="Kaster A.-K."/>
            <person name="Ovreas L."/>
            <person name="Rohde M."/>
            <person name="Galperin M.Y."/>
            <person name="Jogler C."/>
        </authorList>
    </citation>
    <scope>NUCLEOTIDE SEQUENCE [LARGE SCALE GENOMIC DNA]</scope>
    <source>
        <strain evidence="1 2">Pan181</strain>
    </source>
</reference>
<accession>A0A518ARL1</accession>
<dbReference type="AlphaFoldDB" id="A0A518ARL1"/>
<dbReference type="Proteomes" id="UP000315750">
    <property type="component" value="Chromosome"/>
</dbReference>
<dbReference type="KEGG" id="amuc:Pan181_35850"/>